<feature type="transmembrane region" description="Helical" evidence="8">
    <location>
        <begin position="247"/>
        <end position="265"/>
    </location>
</feature>
<proteinExistence type="predicted"/>
<feature type="compositionally biased region" description="Basic residues" evidence="7">
    <location>
        <begin position="747"/>
        <end position="756"/>
    </location>
</feature>
<dbReference type="InterPro" id="IPR051413">
    <property type="entry name" value="K/Na_HCN_channel"/>
</dbReference>
<evidence type="ECO:0000259" key="9">
    <source>
        <dbReference type="PROSITE" id="PS50042"/>
    </source>
</evidence>
<reference evidence="12" key="2">
    <citation type="submission" date="2012-11" db="EMBL/GenBank/DDBJ databases">
        <authorList>
            <person name="Kuo A."/>
            <person name="Curtis B.A."/>
            <person name="Tanifuji G."/>
            <person name="Burki F."/>
            <person name="Gruber A."/>
            <person name="Irimia M."/>
            <person name="Maruyama S."/>
            <person name="Arias M.C."/>
            <person name="Ball S.G."/>
            <person name="Gile G.H."/>
            <person name="Hirakawa Y."/>
            <person name="Hopkins J.F."/>
            <person name="Rensing S.A."/>
            <person name="Schmutz J."/>
            <person name="Symeonidi A."/>
            <person name="Elias M."/>
            <person name="Eveleigh R.J."/>
            <person name="Herman E.K."/>
            <person name="Klute M.J."/>
            <person name="Nakayama T."/>
            <person name="Obornik M."/>
            <person name="Reyes-Prieto A."/>
            <person name="Armbrust E.V."/>
            <person name="Aves S.J."/>
            <person name="Beiko R.G."/>
            <person name="Coutinho P."/>
            <person name="Dacks J.B."/>
            <person name="Durnford D.G."/>
            <person name="Fast N.M."/>
            <person name="Green B.R."/>
            <person name="Grisdale C."/>
            <person name="Hempe F."/>
            <person name="Henrissat B."/>
            <person name="Hoppner M.P."/>
            <person name="Ishida K.-I."/>
            <person name="Kim E."/>
            <person name="Koreny L."/>
            <person name="Kroth P.G."/>
            <person name="Liu Y."/>
            <person name="Malik S.-B."/>
            <person name="Maier U.G."/>
            <person name="McRose D."/>
            <person name="Mock T."/>
            <person name="Neilson J.A."/>
            <person name="Onodera N.T."/>
            <person name="Poole A.M."/>
            <person name="Pritham E.J."/>
            <person name="Richards T.A."/>
            <person name="Rocap G."/>
            <person name="Roy S.W."/>
            <person name="Sarai C."/>
            <person name="Schaack S."/>
            <person name="Shirato S."/>
            <person name="Slamovits C.H."/>
            <person name="Spencer D.F."/>
            <person name="Suzuki S."/>
            <person name="Worden A.Z."/>
            <person name="Zauner S."/>
            <person name="Barry K."/>
            <person name="Bell C."/>
            <person name="Bharti A.K."/>
            <person name="Crow J.A."/>
            <person name="Grimwood J."/>
            <person name="Kramer R."/>
            <person name="Lindquist E."/>
            <person name="Lucas S."/>
            <person name="Salamov A."/>
            <person name="McFadden G.I."/>
            <person name="Lane C.E."/>
            <person name="Keeling P.J."/>
            <person name="Gray M.W."/>
            <person name="Grigoriev I.V."/>
            <person name="Archibald J.M."/>
        </authorList>
    </citation>
    <scope>NUCLEOTIDE SEQUENCE</scope>
    <source>
        <strain evidence="12">CCMP2712</strain>
    </source>
</reference>
<evidence type="ECO:0000256" key="1">
    <source>
        <dbReference type="ARBA" id="ARBA00004141"/>
    </source>
</evidence>
<dbReference type="Proteomes" id="UP000011087">
    <property type="component" value="Unassembled WGS sequence"/>
</dbReference>
<feature type="region of interest" description="Disordered" evidence="7">
    <location>
        <begin position="679"/>
        <end position="756"/>
    </location>
</feature>
<organism evidence="10">
    <name type="scientific">Guillardia theta (strain CCMP2712)</name>
    <name type="common">Cryptophyte</name>
    <dbReference type="NCBI Taxonomy" id="905079"/>
    <lineage>
        <taxon>Eukaryota</taxon>
        <taxon>Cryptophyceae</taxon>
        <taxon>Pyrenomonadales</taxon>
        <taxon>Geminigeraceae</taxon>
        <taxon>Guillardia</taxon>
    </lineage>
</organism>
<feature type="domain" description="Cyclic nucleotide-binding" evidence="9">
    <location>
        <begin position="536"/>
        <end position="636"/>
    </location>
</feature>
<dbReference type="EnsemblProtists" id="EKX35046">
    <property type="protein sequence ID" value="EKX35046"/>
    <property type="gene ID" value="GUITHDRAFT_166095"/>
</dbReference>
<sequence>MDKIEVNSNQAPALRRSNSGMEGQPQGNGHGDRHVHSMDIPRSRNIQRIVHHTSFHEGAREEEFGRAASLDVNTDVLRSHSLARHSHTDPGDDGHFSKRPDRLSFRKSMSLQNPFLKRQTLRRENTSLSCYETVLKKVRVVGMEDTALLAEGVASGCSQGQTSAITNDKELQEFRESLQKLTDPELNAFQRFLQTGAVPLHPNSFARMSWDGFMFIITAYALISDPVSIAFTNDTSPSSFLNVTDRIVTVFFMLDIILNFLTGYIDKKEQRVIMHYRPVAYFYAKGWLILDLVSSLPPEAFTGFTENSMVKGARVSKILRCFKISRLARIVQVLQLNLDVRLSHFMWKIIVWISCCFIWLHWTTCAECWVWTSVNSDYRIIDLPTGGNALGGDPSCMASTTCTARYYLRGLRTAVAFMCGHDQATGSTYPEDILAVICSLSGSVLYSSFIAVCISLLMEMDAERVRYMGQVERLNHYMGRRKVPLELRQRVREYMEMRWMTNGGSDEKEVLEYVSRSLRRELTMHNAEKLVRGVPFLNTGAKGFVFSVVQVLKPETFLQGDDIMISGEIGQEMFLLEKGILNVIAPDGVTVLESLSPGAWFGEIALQHRTIRTTTIRAQTDGTLYVLEREDYARLLPFFPEMEEELRLSTTKILEHARISMDMHSPGSSMFDMRQRVSPLNEYLPPSPPLTPTAKSKNLDPLKNDEEDEEEGLKKSSSSRLETIDCGCRASSTRRMFMSGKEEKRFSGSRRKRAES</sequence>
<dbReference type="GO" id="GO:0005249">
    <property type="term" value="F:voltage-gated potassium channel activity"/>
    <property type="evidence" value="ECO:0007669"/>
    <property type="project" value="TreeGrafter"/>
</dbReference>
<evidence type="ECO:0000256" key="4">
    <source>
        <dbReference type="ARBA" id="ARBA00022989"/>
    </source>
</evidence>
<dbReference type="Gene3D" id="1.10.287.630">
    <property type="entry name" value="Helix hairpin bin"/>
    <property type="match status" value="1"/>
</dbReference>
<reference evidence="11" key="3">
    <citation type="submission" date="2016-03" db="UniProtKB">
        <authorList>
            <consortium name="EnsemblProtists"/>
        </authorList>
    </citation>
    <scope>IDENTIFICATION</scope>
</reference>
<dbReference type="KEGG" id="gtt:GUITHDRAFT_166095"/>
<gene>
    <name evidence="10" type="ORF">GUITHDRAFT_166095</name>
</gene>
<reference evidence="10 12" key="1">
    <citation type="journal article" date="2012" name="Nature">
        <title>Algal genomes reveal evolutionary mosaicism and the fate of nucleomorphs.</title>
        <authorList>
            <consortium name="DOE Joint Genome Institute"/>
            <person name="Curtis B.A."/>
            <person name="Tanifuji G."/>
            <person name="Burki F."/>
            <person name="Gruber A."/>
            <person name="Irimia M."/>
            <person name="Maruyama S."/>
            <person name="Arias M.C."/>
            <person name="Ball S.G."/>
            <person name="Gile G.H."/>
            <person name="Hirakawa Y."/>
            <person name="Hopkins J.F."/>
            <person name="Kuo A."/>
            <person name="Rensing S.A."/>
            <person name="Schmutz J."/>
            <person name="Symeonidi A."/>
            <person name="Elias M."/>
            <person name="Eveleigh R.J."/>
            <person name="Herman E.K."/>
            <person name="Klute M.J."/>
            <person name="Nakayama T."/>
            <person name="Obornik M."/>
            <person name="Reyes-Prieto A."/>
            <person name="Armbrust E.V."/>
            <person name="Aves S.J."/>
            <person name="Beiko R.G."/>
            <person name="Coutinho P."/>
            <person name="Dacks J.B."/>
            <person name="Durnford D.G."/>
            <person name="Fast N.M."/>
            <person name="Green B.R."/>
            <person name="Grisdale C.J."/>
            <person name="Hempel F."/>
            <person name="Henrissat B."/>
            <person name="Hoppner M.P."/>
            <person name="Ishida K."/>
            <person name="Kim E."/>
            <person name="Koreny L."/>
            <person name="Kroth P.G."/>
            <person name="Liu Y."/>
            <person name="Malik S.B."/>
            <person name="Maier U.G."/>
            <person name="McRose D."/>
            <person name="Mock T."/>
            <person name="Neilson J.A."/>
            <person name="Onodera N.T."/>
            <person name="Poole A.M."/>
            <person name="Pritham E.J."/>
            <person name="Richards T.A."/>
            <person name="Rocap G."/>
            <person name="Roy S.W."/>
            <person name="Sarai C."/>
            <person name="Schaack S."/>
            <person name="Shirato S."/>
            <person name="Slamovits C.H."/>
            <person name="Spencer D.F."/>
            <person name="Suzuki S."/>
            <person name="Worden A.Z."/>
            <person name="Zauner S."/>
            <person name="Barry K."/>
            <person name="Bell C."/>
            <person name="Bharti A.K."/>
            <person name="Crow J.A."/>
            <person name="Grimwood J."/>
            <person name="Kramer R."/>
            <person name="Lindquist E."/>
            <person name="Lucas S."/>
            <person name="Salamov A."/>
            <person name="McFadden G.I."/>
            <person name="Lane C.E."/>
            <person name="Keeling P.J."/>
            <person name="Gray M.W."/>
            <person name="Grigoriev I.V."/>
            <person name="Archibald J.M."/>
        </authorList>
    </citation>
    <scope>NUCLEOTIDE SEQUENCE</scope>
    <source>
        <strain evidence="10 12">CCMP2712</strain>
    </source>
</reference>
<dbReference type="InterPro" id="IPR005821">
    <property type="entry name" value="Ion_trans_dom"/>
</dbReference>
<evidence type="ECO:0000313" key="11">
    <source>
        <dbReference type="EnsemblProtists" id="EKX35046"/>
    </source>
</evidence>
<keyword evidence="5" id="KW-0406">Ion transport</keyword>
<dbReference type="GeneID" id="17291781"/>
<dbReference type="PROSITE" id="PS50042">
    <property type="entry name" value="CNMP_BINDING_3"/>
    <property type="match status" value="1"/>
</dbReference>
<protein>
    <recommendedName>
        <fullName evidence="9">Cyclic nucleotide-binding domain-containing protein</fullName>
    </recommendedName>
</protein>
<evidence type="ECO:0000256" key="8">
    <source>
        <dbReference type="SAM" id="Phobius"/>
    </source>
</evidence>
<evidence type="ECO:0000256" key="6">
    <source>
        <dbReference type="ARBA" id="ARBA00023136"/>
    </source>
</evidence>
<dbReference type="SUPFAM" id="SSF81324">
    <property type="entry name" value="Voltage-gated potassium channels"/>
    <property type="match status" value="1"/>
</dbReference>
<dbReference type="SUPFAM" id="SSF51206">
    <property type="entry name" value="cAMP-binding domain-like"/>
    <property type="match status" value="1"/>
</dbReference>
<dbReference type="SMART" id="SM00100">
    <property type="entry name" value="cNMP"/>
    <property type="match status" value="1"/>
</dbReference>
<keyword evidence="12" id="KW-1185">Reference proteome</keyword>
<dbReference type="GO" id="GO:0098855">
    <property type="term" value="C:HCN channel complex"/>
    <property type="evidence" value="ECO:0007669"/>
    <property type="project" value="TreeGrafter"/>
</dbReference>
<dbReference type="OMA" id="HEAYPRA"/>
<evidence type="ECO:0000256" key="5">
    <source>
        <dbReference type="ARBA" id="ARBA00023065"/>
    </source>
</evidence>
<keyword evidence="2" id="KW-0813">Transport</keyword>
<dbReference type="eggNOG" id="KOG0498">
    <property type="taxonomic scope" value="Eukaryota"/>
</dbReference>
<comment type="subcellular location">
    <subcellularLocation>
        <location evidence="1">Membrane</location>
        <topology evidence="1">Multi-pass membrane protein</topology>
    </subcellularLocation>
</comment>
<evidence type="ECO:0000313" key="10">
    <source>
        <dbReference type="EMBL" id="EKX35046.1"/>
    </source>
</evidence>
<dbReference type="InterPro" id="IPR014710">
    <property type="entry name" value="RmlC-like_jellyroll"/>
</dbReference>
<feature type="compositionally biased region" description="Basic and acidic residues" evidence="7">
    <location>
        <begin position="30"/>
        <end position="41"/>
    </location>
</feature>
<dbReference type="Pfam" id="PF00520">
    <property type="entry name" value="Ion_trans"/>
    <property type="match status" value="1"/>
</dbReference>
<keyword evidence="4 8" id="KW-1133">Transmembrane helix</keyword>
<dbReference type="Gene3D" id="2.60.120.10">
    <property type="entry name" value="Jelly Rolls"/>
    <property type="match status" value="1"/>
</dbReference>
<dbReference type="CDD" id="cd00038">
    <property type="entry name" value="CAP_ED"/>
    <property type="match status" value="1"/>
</dbReference>
<evidence type="ECO:0000313" key="12">
    <source>
        <dbReference type="Proteomes" id="UP000011087"/>
    </source>
</evidence>
<dbReference type="HOGENOM" id="CLU_368620_0_0_1"/>
<name>L1IFK9_GUITC</name>
<dbReference type="OrthoDB" id="426293at2759"/>
<dbReference type="PANTHER" id="PTHR45689">
    <property type="entry name" value="I[[H]] CHANNEL, ISOFORM E"/>
    <property type="match status" value="1"/>
</dbReference>
<evidence type="ECO:0000256" key="7">
    <source>
        <dbReference type="SAM" id="MobiDB-lite"/>
    </source>
</evidence>
<dbReference type="PANTHER" id="PTHR45689:SF5">
    <property type="entry name" value="I[[H]] CHANNEL, ISOFORM E"/>
    <property type="match status" value="1"/>
</dbReference>
<feature type="transmembrane region" description="Helical" evidence="8">
    <location>
        <begin position="345"/>
        <end position="362"/>
    </location>
</feature>
<feature type="compositionally biased region" description="Polar residues" evidence="7">
    <location>
        <begin position="1"/>
        <end position="27"/>
    </location>
</feature>
<dbReference type="Pfam" id="PF00027">
    <property type="entry name" value="cNMP_binding"/>
    <property type="match status" value="1"/>
</dbReference>
<dbReference type="InterPro" id="IPR018490">
    <property type="entry name" value="cNMP-bd_dom_sf"/>
</dbReference>
<dbReference type="GO" id="GO:0035725">
    <property type="term" value="P:sodium ion transmembrane transport"/>
    <property type="evidence" value="ECO:0007669"/>
    <property type="project" value="TreeGrafter"/>
</dbReference>
<evidence type="ECO:0000256" key="3">
    <source>
        <dbReference type="ARBA" id="ARBA00022692"/>
    </source>
</evidence>
<dbReference type="Gene3D" id="1.10.287.70">
    <property type="match status" value="1"/>
</dbReference>
<dbReference type="RefSeq" id="XP_005822026.1">
    <property type="nucleotide sequence ID" value="XM_005821969.1"/>
</dbReference>
<dbReference type="InterPro" id="IPR000595">
    <property type="entry name" value="cNMP-bd_dom"/>
</dbReference>
<keyword evidence="6 8" id="KW-0472">Membrane</keyword>
<feature type="region of interest" description="Disordered" evidence="7">
    <location>
        <begin position="1"/>
        <end position="41"/>
    </location>
</feature>
<dbReference type="AlphaFoldDB" id="L1IFK9"/>
<dbReference type="EMBL" id="JH993098">
    <property type="protein sequence ID" value="EKX35046.1"/>
    <property type="molecule type" value="Genomic_DNA"/>
</dbReference>
<keyword evidence="3 8" id="KW-0812">Transmembrane</keyword>
<accession>L1IFK9</accession>
<evidence type="ECO:0000256" key="2">
    <source>
        <dbReference type="ARBA" id="ARBA00022448"/>
    </source>
</evidence>
<feature type="transmembrane region" description="Helical" evidence="8">
    <location>
        <begin position="433"/>
        <end position="458"/>
    </location>
</feature>
<feature type="transmembrane region" description="Helical" evidence="8">
    <location>
        <begin position="213"/>
        <end position="232"/>
    </location>
</feature>
<dbReference type="GO" id="GO:0003254">
    <property type="term" value="P:regulation of membrane depolarization"/>
    <property type="evidence" value="ECO:0007669"/>
    <property type="project" value="TreeGrafter"/>
</dbReference>
<dbReference type="PaxDb" id="55529-EKX35046"/>